<proteinExistence type="predicted"/>
<dbReference type="EMBL" id="JARK01001725">
    <property type="protein sequence ID" value="EYB81219.1"/>
    <property type="molecule type" value="Genomic_DNA"/>
</dbReference>
<comment type="caution">
    <text evidence="1">The sequence shown here is derived from an EMBL/GenBank/DDBJ whole genome shotgun (WGS) entry which is preliminary data.</text>
</comment>
<evidence type="ECO:0000313" key="1">
    <source>
        <dbReference type="EMBL" id="EYB81219.1"/>
    </source>
</evidence>
<dbReference type="Proteomes" id="UP000024635">
    <property type="component" value="Unassembled WGS sequence"/>
</dbReference>
<dbReference type="AlphaFoldDB" id="A0A016RT99"/>
<protein>
    <submittedName>
        <fullName evidence="1">Uncharacterized protein</fullName>
    </submittedName>
</protein>
<gene>
    <name evidence="1" type="primary">Acey_s0389.g523</name>
    <name evidence="1" type="ORF">Y032_0389g523</name>
</gene>
<accession>A0A016RT99</accession>
<organism evidence="1 2">
    <name type="scientific">Ancylostoma ceylanicum</name>
    <dbReference type="NCBI Taxonomy" id="53326"/>
    <lineage>
        <taxon>Eukaryota</taxon>
        <taxon>Metazoa</taxon>
        <taxon>Ecdysozoa</taxon>
        <taxon>Nematoda</taxon>
        <taxon>Chromadorea</taxon>
        <taxon>Rhabditida</taxon>
        <taxon>Rhabditina</taxon>
        <taxon>Rhabditomorpha</taxon>
        <taxon>Strongyloidea</taxon>
        <taxon>Ancylostomatidae</taxon>
        <taxon>Ancylostomatinae</taxon>
        <taxon>Ancylostoma</taxon>
    </lineage>
</organism>
<reference evidence="2" key="1">
    <citation type="journal article" date="2015" name="Nat. Genet.">
        <title>The genome and transcriptome of the zoonotic hookworm Ancylostoma ceylanicum identify infection-specific gene families.</title>
        <authorList>
            <person name="Schwarz E.M."/>
            <person name="Hu Y."/>
            <person name="Antoshechkin I."/>
            <person name="Miller M.M."/>
            <person name="Sternberg P.W."/>
            <person name="Aroian R.V."/>
        </authorList>
    </citation>
    <scope>NUCLEOTIDE SEQUENCE</scope>
    <source>
        <strain evidence="2">HY135</strain>
    </source>
</reference>
<sequence length="86" mass="9710">MILVVLTFAIDTVPPVERAGLTRIMLAMILASQNDVRSGNMMSRRGFWVIMLHDFEVDHSSSEVSGLLWLENTFSTENENDLLVID</sequence>
<keyword evidence="2" id="KW-1185">Reference proteome</keyword>
<evidence type="ECO:0000313" key="2">
    <source>
        <dbReference type="Proteomes" id="UP000024635"/>
    </source>
</evidence>
<name>A0A016RT99_9BILA</name>